<protein>
    <submittedName>
        <fullName evidence="6">HBAP1 protein</fullName>
    </submittedName>
</protein>
<evidence type="ECO:0000256" key="3">
    <source>
        <dbReference type="ARBA" id="ARBA00037342"/>
    </source>
</evidence>
<sequence length="499" mass="55400">MKFDSSSSSPPPFDTLETPTVHRSLIGVEGRTVGRDMNSKPYAPQEARQIVESLKQPAVFSSMASDWPALKWNVEYLAGVLRDKPIQFRIGKRLSEKAPQFETQCSYIEATLQEFLFWGQGLDGAKSGALSGCLPSEMWAYADYKYIAMLFAEQASLYQDIKWSDFGFPGRDGRASTLWIGTEGANTPCHLDTYGCNLVLQVQGRKRWLLFPPDDTPYLYPTRIPYEESSVFSKVNVANADLQRFPAFINSRAHVVTLHPGQVLFIPRHWWHYVESIDPFTVSINSWIEMDVDDEVRVEEAITKTVVCALKSAPSLDNADNWLNPTEDEATSHEENLHYLSLAVQTCLEKKKHRHQAQADTASEAGSPGPTKKRKRGCSCYQAERGTADMDGSAHTFGPHLVLVPQAANLQNVDVASETCNRRSSKCSSPHRQGDGHSCYELICDRAAESGKPEPVTSEPGGQTGDTSEVTTNLLLDCLLHPDVISLVTKLLLDKANGQ</sequence>
<dbReference type="Proteomes" id="UP000886611">
    <property type="component" value="Unassembled WGS sequence"/>
</dbReference>
<comment type="subcellular location">
    <subcellularLocation>
        <location evidence="1">Cytoplasm</location>
    </subcellularLocation>
</comment>
<dbReference type="FunFam" id="2.60.120.650:FF:000018">
    <property type="entry name" value="HSPB1-associated protein 1 homolog"/>
    <property type="match status" value="1"/>
</dbReference>
<dbReference type="PANTHER" id="PTHR12461">
    <property type="entry name" value="HYPOXIA-INDUCIBLE FACTOR 1 ALPHA INHIBITOR-RELATED"/>
    <property type="match status" value="1"/>
</dbReference>
<dbReference type="InterPro" id="IPR041667">
    <property type="entry name" value="Cupin_8"/>
</dbReference>
<proteinExistence type="predicted"/>
<accession>A0A8X8BL91</accession>
<evidence type="ECO:0000313" key="6">
    <source>
        <dbReference type="EMBL" id="KAG2459596.1"/>
    </source>
</evidence>
<organism evidence="6 7">
    <name type="scientific">Polypterus senegalus</name>
    <name type="common">Senegal bichir</name>
    <dbReference type="NCBI Taxonomy" id="55291"/>
    <lineage>
        <taxon>Eukaryota</taxon>
        <taxon>Metazoa</taxon>
        <taxon>Chordata</taxon>
        <taxon>Craniata</taxon>
        <taxon>Vertebrata</taxon>
        <taxon>Euteleostomi</taxon>
        <taxon>Actinopterygii</taxon>
        <taxon>Polypteriformes</taxon>
        <taxon>Polypteridae</taxon>
        <taxon>Polypterus</taxon>
    </lineage>
</organism>
<dbReference type="GO" id="GO:0005737">
    <property type="term" value="C:cytoplasm"/>
    <property type="evidence" value="ECO:0007669"/>
    <property type="project" value="UniProtKB-SubCell"/>
</dbReference>
<evidence type="ECO:0000259" key="5">
    <source>
        <dbReference type="PROSITE" id="PS51184"/>
    </source>
</evidence>
<evidence type="ECO:0000256" key="4">
    <source>
        <dbReference type="SAM" id="MobiDB-lite"/>
    </source>
</evidence>
<evidence type="ECO:0000256" key="1">
    <source>
        <dbReference type="ARBA" id="ARBA00004496"/>
    </source>
</evidence>
<keyword evidence="7" id="KW-1185">Reference proteome</keyword>
<name>A0A8X8BL91_POLSE</name>
<dbReference type="InterPro" id="IPR003347">
    <property type="entry name" value="JmjC_dom"/>
</dbReference>
<dbReference type="EMBL" id="JAATIS010005477">
    <property type="protein sequence ID" value="KAG2459596.1"/>
    <property type="molecule type" value="Genomic_DNA"/>
</dbReference>
<dbReference type="PANTHER" id="PTHR12461:SF43">
    <property type="entry name" value="HSPB1-ASSOCIATED PROTEIN 1"/>
    <property type="match status" value="1"/>
</dbReference>
<feature type="domain" description="JmjC" evidence="5">
    <location>
        <begin position="143"/>
        <end position="303"/>
    </location>
</feature>
<dbReference type="PROSITE" id="PS51184">
    <property type="entry name" value="JMJC"/>
    <property type="match status" value="1"/>
</dbReference>
<dbReference type="SUPFAM" id="SSF51197">
    <property type="entry name" value="Clavaminate synthase-like"/>
    <property type="match status" value="1"/>
</dbReference>
<comment type="function">
    <text evidence="3">May play a role in cellular stress response.</text>
</comment>
<dbReference type="Pfam" id="PF13621">
    <property type="entry name" value="Cupin_8"/>
    <property type="match status" value="1"/>
</dbReference>
<comment type="caution">
    <text evidence="6">The sequence shown here is derived from an EMBL/GenBank/DDBJ whole genome shotgun (WGS) entry which is preliminary data.</text>
</comment>
<feature type="region of interest" description="Disordered" evidence="4">
    <location>
        <begin position="353"/>
        <end position="378"/>
    </location>
</feature>
<dbReference type="AlphaFoldDB" id="A0A8X8BL91"/>
<gene>
    <name evidence="6" type="primary">Hspbap1</name>
    <name evidence="6" type="ORF">GTO96_0018783</name>
</gene>
<evidence type="ECO:0000313" key="7">
    <source>
        <dbReference type="Proteomes" id="UP000886611"/>
    </source>
</evidence>
<feature type="region of interest" description="Disordered" evidence="4">
    <location>
        <begin position="1"/>
        <end position="20"/>
    </location>
</feature>
<feature type="non-terminal residue" evidence="6">
    <location>
        <position position="1"/>
    </location>
</feature>
<dbReference type="Gene3D" id="2.60.120.650">
    <property type="entry name" value="Cupin"/>
    <property type="match status" value="1"/>
</dbReference>
<reference evidence="6 7" key="1">
    <citation type="journal article" date="2021" name="Cell">
        <title>Tracing the genetic footprints of vertebrate landing in non-teleost ray-finned fishes.</title>
        <authorList>
            <person name="Bi X."/>
            <person name="Wang K."/>
            <person name="Yang L."/>
            <person name="Pan H."/>
            <person name="Jiang H."/>
            <person name="Wei Q."/>
            <person name="Fang M."/>
            <person name="Yu H."/>
            <person name="Zhu C."/>
            <person name="Cai Y."/>
            <person name="He Y."/>
            <person name="Gan X."/>
            <person name="Zeng H."/>
            <person name="Yu D."/>
            <person name="Zhu Y."/>
            <person name="Jiang H."/>
            <person name="Qiu Q."/>
            <person name="Yang H."/>
            <person name="Zhang Y.E."/>
            <person name="Wang W."/>
            <person name="Zhu M."/>
            <person name="He S."/>
            <person name="Zhang G."/>
        </authorList>
    </citation>
    <scope>NUCLEOTIDE SEQUENCE [LARGE SCALE GENOMIC DNA]</scope>
    <source>
        <strain evidence="6">Bchr_013</strain>
    </source>
</reference>
<evidence type="ECO:0000256" key="2">
    <source>
        <dbReference type="ARBA" id="ARBA00022490"/>
    </source>
</evidence>
<feature type="non-terminal residue" evidence="6">
    <location>
        <position position="499"/>
    </location>
</feature>
<keyword evidence="2" id="KW-0963">Cytoplasm</keyword>
<dbReference type="SMART" id="SM00558">
    <property type="entry name" value="JmjC"/>
    <property type="match status" value="1"/>
</dbReference>